<dbReference type="InterPro" id="IPR050597">
    <property type="entry name" value="Cytochrome_c_Oxidase_Subunit"/>
</dbReference>
<dbReference type="Gene3D" id="1.10.760.10">
    <property type="entry name" value="Cytochrome c-like domain"/>
    <property type="match status" value="1"/>
</dbReference>
<dbReference type="SUPFAM" id="SSF46626">
    <property type="entry name" value="Cytochrome c"/>
    <property type="match status" value="1"/>
</dbReference>
<reference evidence="9" key="1">
    <citation type="submission" date="2020-08" db="EMBL/GenBank/DDBJ databases">
        <title>Ramlibacter sp. USB13 16S ribosomal RNA gene genome sequencing and assembly.</title>
        <authorList>
            <person name="Kang M."/>
        </authorList>
    </citation>
    <scope>NUCLEOTIDE SEQUENCE</scope>
    <source>
        <strain evidence="9">USB13</strain>
    </source>
</reference>
<comment type="caution">
    <text evidence="9">The sequence shown here is derived from an EMBL/GenBank/DDBJ whole genome shotgun (WGS) entry which is preliminary data.</text>
</comment>
<dbReference type="RefSeq" id="WP_187078246.1">
    <property type="nucleotide sequence ID" value="NZ_JACORT010000011.1"/>
</dbReference>
<keyword evidence="3 6" id="KW-0479">Metal-binding</keyword>
<dbReference type="PROSITE" id="PS51007">
    <property type="entry name" value="CYTC"/>
    <property type="match status" value="1"/>
</dbReference>
<evidence type="ECO:0000313" key="9">
    <source>
        <dbReference type="EMBL" id="MBC5785495.1"/>
    </source>
</evidence>
<protein>
    <submittedName>
        <fullName evidence="9">C-type cytochrome</fullName>
    </submittedName>
</protein>
<keyword evidence="1" id="KW-0813">Transport</keyword>
<dbReference type="PANTHER" id="PTHR33751:SF9">
    <property type="entry name" value="CYTOCHROME C4"/>
    <property type="match status" value="1"/>
</dbReference>
<accession>A0A923MU87</accession>
<dbReference type="EMBL" id="JACORT010000011">
    <property type="protein sequence ID" value="MBC5785495.1"/>
    <property type="molecule type" value="Genomic_DNA"/>
</dbReference>
<evidence type="ECO:0000256" key="3">
    <source>
        <dbReference type="ARBA" id="ARBA00022723"/>
    </source>
</evidence>
<evidence type="ECO:0000256" key="6">
    <source>
        <dbReference type="PROSITE-ProRule" id="PRU00433"/>
    </source>
</evidence>
<dbReference type="GO" id="GO:0009055">
    <property type="term" value="F:electron transfer activity"/>
    <property type="evidence" value="ECO:0007669"/>
    <property type="project" value="InterPro"/>
</dbReference>
<keyword evidence="4" id="KW-0249">Electron transport</keyword>
<dbReference type="GO" id="GO:0020037">
    <property type="term" value="F:heme binding"/>
    <property type="evidence" value="ECO:0007669"/>
    <property type="project" value="InterPro"/>
</dbReference>
<dbReference type="PANTHER" id="PTHR33751">
    <property type="entry name" value="CBB3-TYPE CYTOCHROME C OXIDASE SUBUNIT FIXP"/>
    <property type="match status" value="1"/>
</dbReference>
<dbReference type="InterPro" id="IPR036909">
    <property type="entry name" value="Cyt_c-like_dom_sf"/>
</dbReference>
<sequence length="101" mass="10598">MRTIPFLLALAAPAAALGQSPDALQVRTLAATCANCHGTDGRAVQGSSVPGLAGMPAGYMMEQLRSFRDGSRPATVMHQIAKGFNDAQLQQLAAWFAAQKK</sequence>
<keyword evidence="5 6" id="KW-0408">Iron</keyword>
<proteinExistence type="predicted"/>
<evidence type="ECO:0000256" key="1">
    <source>
        <dbReference type="ARBA" id="ARBA00022448"/>
    </source>
</evidence>
<evidence type="ECO:0000256" key="4">
    <source>
        <dbReference type="ARBA" id="ARBA00022982"/>
    </source>
</evidence>
<feature type="chain" id="PRO_5036996745" evidence="7">
    <location>
        <begin position="19"/>
        <end position="101"/>
    </location>
</feature>
<keyword evidence="10" id="KW-1185">Reference proteome</keyword>
<evidence type="ECO:0000313" key="10">
    <source>
        <dbReference type="Proteomes" id="UP000608513"/>
    </source>
</evidence>
<evidence type="ECO:0000256" key="2">
    <source>
        <dbReference type="ARBA" id="ARBA00022617"/>
    </source>
</evidence>
<keyword evidence="2 6" id="KW-0349">Heme</keyword>
<evidence type="ECO:0000256" key="5">
    <source>
        <dbReference type="ARBA" id="ARBA00023004"/>
    </source>
</evidence>
<feature type="domain" description="Cytochrome c" evidence="8">
    <location>
        <begin position="18"/>
        <end position="100"/>
    </location>
</feature>
<dbReference type="GO" id="GO:0046872">
    <property type="term" value="F:metal ion binding"/>
    <property type="evidence" value="ECO:0007669"/>
    <property type="project" value="UniProtKB-KW"/>
</dbReference>
<gene>
    <name evidence="9" type="ORF">H8N03_21305</name>
</gene>
<organism evidence="9 10">
    <name type="scientific">Ramlibacter cellulosilyticus</name>
    <dbReference type="NCBI Taxonomy" id="2764187"/>
    <lineage>
        <taxon>Bacteria</taxon>
        <taxon>Pseudomonadati</taxon>
        <taxon>Pseudomonadota</taxon>
        <taxon>Betaproteobacteria</taxon>
        <taxon>Burkholderiales</taxon>
        <taxon>Comamonadaceae</taxon>
        <taxon>Ramlibacter</taxon>
    </lineage>
</organism>
<keyword evidence="7" id="KW-0732">Signal</keyword>
<dbReference type="Pfam" id="PF00034">
    <property type="entry name" value="Cytochrom_C"/>
    <property type="match status" value="1"/>
</dbReference>
<evidence type="ECO:0000259" key="8">
    <source>
        <dbReference type="PROSITE" id="PS51007"/>
    </source>
</evidence>
<feature type="signal peptide" evidence="7">
    <location>
        <begin position="1"/>
        <end position="18"/>
    </location>
</feature>
<dbReference type="AlphaFoldDB" id="A0A923MU87"/>
<dbReference type="Proteomes" id="UP000608513">
    <property type="component" value="Unassembled WGS sequence"/>
</dbReference>
<dbReference type="InterPro" id="IPR009056">
    <property type="entry name" value="Cyt_c-like_dom"/>
</dbReference>
<evidence type="ECO:0000256" key="7">
    <source>
        <dbReference type="SAM" id="SignalP"/>
    </source>
</evidence>
<name>A0A923MU87_9BURK</name>